<dbReference type="EMBL" id="SODD01000009">
    <property type="protein sequence ID" value="TDW20979.1"/>
    <property type="molecule type" value="Genomic_DNA"/>
</dbReference>
<evidence type="ECO:0000313" key="1">
    <source>
        <dbReference type="EMBL" id="TDW20979.1"/>
    </source>
</evidence>
<accession>A0A4R7ZSL8</accession>
<comment type="caution">
    <text evidence="1">The sequence shown here is derived from an EMBL/GenBank/DDBJ whole genome shotgun (WGS) entry which is preliminary data.</text>
</comment>
<dbReference type="InterPro" id="IPR012349">
    <property type="entry name" value="Split_barrel_FMN-bd"/>
</dbReference>
<name>A0A4R7ZSL8_9FIRM</name>
<dbReference type="OrthoDB" id="9790003at2"/>
<dbReference type="Proteomes" id="UP000294743">
    <property type="component" value="Unassembled WGS sequence"/>
</dbReference>
<dbReference type="RefSeq" id="WP_134168724.1">
    <property type="nucleotide sequence ID" value="NZ_SODD01000009.1"/>
</dbReference>
<sequence>MMTYEKALQDLNEKFGNKDNLLSLSTIALDEVNGMVRPDARIVDAYYEDEAFYVVTHEVTGKMQQVAKNPNVAICIIVDNFTANGVAENLGWVCDEKNEDIIKKLRTVFAEWYYVANNEEDKGTCILRIQLKLGLWNDPHAGTRTSIDFEKKSIG</sequence>
<organism evidence="1 2">
    <name type="scientific">Breznakia blatticola</name>
    <dbReference type="NCBI Taxonomy" id="1754012"/>
    <lineage>
        <taxon>Bacteria</taxon>
        <taxon>Bacillati</taxon>
        <taxon>Bacillota</taxon>
        <taxon>Erysipelotrichia</taxon>
        <taxon>Erysipelotrichales</taxon>
        <taxon>Erysipelotrichaceae</taxon>
        <taxon>Breznakia</taxon>
    </lineage>
</organism>
<dbReference type="Gene3D" id="2.30.110.10">
    <property type="entry name" value="Electron Transport, Fmn-binding Protein, Chain A"/>
    <property type="match status" value="1"/>
</dbReference>
<keyword evidence="2" id="KW-1185">Reference proteome</keyword>
<evidence type="ECO:0000313" key="2">
    <source>
        <dbReference type="Proteomes" id="UP000294743"/>
    </source>
</evidence>
<reference evidence="1 2" key="1">
    <citation type="submission" date="2019-03" db="EMBL/GenBank/DDBJ databases">
        <title>Genomic Encyclopedia of Type Strains, Phase IV (KMG-IV): sequencing the most valuable type-strain genomes for metagenomic binning, comparative biology and taxonomic classification.</title>
        <authorList>
            <person name="Goeker M."/>
        </authorList>
    </citation>
    <scope>NUCLEOTIDE SEQUENCE [LARGE SCALE GENOMIC DNA]</scope>
    <source>
        <strain evidence="1 2">DSM 28867</strain>
    </source>
</reference>
<gene>
    <name evidence="1" type="ORF">EDD63_10914</name>
</gene>
<proteinExistence type="predicted"/>
<protein>
    <submittedName>
        <fullName evidence="1">Pyridoxamine 5'-phosphate oxidase</fullName>
    </submittedName>
</protein>
<dbReference type="AlphaFoldDB" id="A0A4R7ZSL8"/>
<dbReference type="SUPFAM" id="SSF50475">
    <property type="entry name" value="FMN-binding split barrel"/>
    <property type="match status" value="1"/>
</dbReference>